<evidence type="ECO:0000256" key="3">
    <source>
        <dbReference type="ARBA" id="ARBA00022833"/>
    </source>
</evidence>
<dbReference type="Gene3D" id="4.10.1000.10">
    <property type="entry name" value="Zinc finger, CCCH-type"/>
    <property type="match status" value="1"/>
</dbReference>
<keyword evidence="8" id="KW-1185">Reference proteome</keyword>
<gene>
    <name evidence="7" type="ORF">AB1Y20_014763</name>
</gene>
<evidence type="ECO:0000313" key="7">
    <source>
        <dbReference type="EMBL" id="KAL1496143.1"/>
    </source>
</evidence>
<evidence type="ECO:0000256" key="1">
    <source>
        <dbReference type="ARBA" id="ARBA00022723"/>
    </source>
</evidence>
<reference evidence="7 8" key="1">
    <citation type="journal article" date="2024" name="Science">
        <title>Giant polyketide synthase enzymes in the biosynthesis of giant marine polyether toxins.</title>
        <authorList>
            <person name="Fallon T.R."/>
            <person name="Shende V.V."/>
            <person name="Wierzbicki I.H."/>
            <person name="Pendleton A.L."/>
            <person name="Watervoot N.F."/>
            <person name="Auber R.P."/>
            <person name="Gonzalez D.J."/>
            <person name="Wisecaver J.H."/>
            <person name="Moore B.S."/>
        </authorList>
    </citation>
    <scope>NUCLEOTIDE SEQUENCE [LARGE SCALE GENOMIC DNA]</scope>
    <source>
        <strain evidence="7 8">12B1</strain>
    </source>
</reference>
<name>A0AB34IFC9_PRYPA</name>
<dbReference type="GO" id="GO:0008270">
    <property type="term" value="F:zinc ion binding"/>
    <property type="evidence" value="ECO:0007669"/>
    <property type="project" value="UniProtKB-KW"/>
</dbReference>
<keyword evidence="3 4" id="KW-0862">Zinc</keyword>
<dbReference type="Proteomes" id="UP001515480">
    <property type="component" value="Unassembled WGS sequence"/>
</dbReference>
<organism evidence="7 8">
    <name type="scientific">Prymnesium parvum</name>
    <name type="common">Toxic golden alga</name>
    <dbReference type="NCBI Taxonomy" id="97485"/>
    <lineage>
        <taxon>Eukaryota</taxon>
        <taxon>Haptista</taxon>
        <taxon>Haptophyta</taxon>
        <taxon>Prymnesiophyceae</taxon>
        <taxon>Prymnesiales</taxon>
        <taxon>Prymnesiaceae</taxon>
        <taxon>Prymnesium</taxon>
    </lineage>
</organism>
<evidence type="ECO:0000259" key="6">
    <source>
        <dbReference type="PROSITE" id="PS50103"/>
    </source>
</evidence>
<accession>A0AB34IFC9</accession>
<proteinExistence type="predicted"/>
<dbReference type="SUPFAM" id="SSF90229">
    <property type="entry name" value="CCCH zinc finger"/>
    <property type="match status" value="1"/>
</dbReference>
<dbReference type="InterPro" id="IPR000571">
    <property type="entry name" value="Znf_CCCH"/>
</dbReference>
<feature type="region of interest" description="Disordered" evidence="5">
    <location>
        <begin position="184"/>
        <end position="208"/>
    </location>
</feature>
<dbReference type="AlphaFoldDB" id="A0AB34IFC9"/>
<keyword evidence="2 4" id="KW-0863">Zinc-finger</keyword>
<sequence length="305" mass="31900">MSSSFCAGIVCQACSSPVAPLDRLACVQDNFGCHLICALESLRDQVNKQRPHPEMSDKPFKVGKLICGCGGNLGNIQDNIRAFVPEVGLNGRGECAVFKFADVSFAIAPNELIPQLKGVLLGKAVGFLLPGKGGKGGGRGRGPGLGRGRATCSPPCAHRITVEHVQKAAACTDDLERLQQAEQRRLKAPETRAPLVPAPDSADPLAGDQKPTVSDNLVLEPPPLAQTPAIGCQTTSLGNASPEGTIRAASNFKTKMCWDVPGCRRGAKCSFAHSQAELRRPCVAQQLSTSGSNSAGIVENVAAGR</sequence>
<evidence type="ECO:0000256" key="5">
    <source>
        <dbReference type="SAM" id="MobiDB-lite"/>
    </source>
</evidence>
<comment type="caution">
    <text evidence="7">The sequence shown here is derived from an EMBL/GenBank/DDBJ whole genome shotgun (WGS) entry which is preliminary data.</text>
</comment>
<feature type="domain" description="C3H1-type" evidence="6">
    <location>
        <begin position="251"/>
        <end position="276"/>
    </location>
</feature>
<feature type="zinc finger region" description="C3H1-type" evidence="4">
    <location>
        <begin position="251"/>
        <end position="276"/>
    </location>
</feature>
<dbReference type="PROSITE" id="PS50103">
    <property type="entry name" value="ZF_C3H1"/>
    <property type="match status" value="1"/>
</dbReference>
<protein>
    <recommendedName>
        <fullName evidence="6">C3H1-type domain-containing protein</fullName>
    </recommendedName>
</protein>
<evidence type="ECO:0000313" key="8">
    <source>
        <dbReference type="Proteomes" id="UP001515480"/>
    </source>
</evidence>
<keyword evidence="1 4" id="KW-0479">Metal-binding</keyword>
<evidence type="ECO:0000256" key="4">
    <source>
        <dbReference type="PROSITE-ProRule" id="PRU00723"/>
    </source>
</evidence>
<evidence type="ECO:0000256" key="2">
    <source>
        <dbReference type="ARBA" id="ARBA00022771"/>
    </source>
</evidence>
<dbReference type="EMBL" id="JBGBPQ010000030">
    <property type="protein sequence ID" value="KAL1496143.1"/>
    <property type="molecule type" value="Genomic_DNA"/>
</dbReference>
<dbReference type="InterPro" id="IPR036855">
    <property type="entry name" value="Znf_CCCH_sf"/>
</dbReference>